<feature type="region of interest" description="Disordered" evidence="1">
    <location>
        <begin position="1"/>
        <end position="72"/>
    </location>
</feature>
<evidence type="ECO:0000256" key="1">
    <source>
        <dbReference type="SAM" id="MobiDB-lite"/>
    </source>
</evidence>
<name>A0AAW1RCL8_9CHLO</name>
<dbReference type="AlphaFoldDB" id="A0AAW1RCL8"/>
<evidence type="ECO:0000313" key="2">
    <source>
        <dbReference type="EMBL" id="KAK9830942.1"/>
    </source>
</evidence>
<feature type="compositionally biased region" description="Polar residues" evidence="1">
    <location>
        <begin position="50"/>
        <end position="68"/>
    </location>
</feature>
<reference evidence="2 3" key="1">
    <citation type="journal article" date="2024" name="Nat. Commun.">
        <title>Phylogenomics reveals the evolutionary origins of lichenization in chlorophyte algae.</title>
        <authorList>
            <person name="Puginier C."/>
            <person name="Libourel C."/>
            <person name="Otte J."/>
            <person name="Skaloud P."/>
            <person name="Haon M."/>
            <person name="Grisel S."/>
            <person name="Petersen M."/>
            <person name="Berrin J.G."/>
            <person name="Delaux P.M."/>
            <person name="Dal Grande F."/>
            <person name="Keller J."/>
        </authorList>
    </citation>
    <scope>NUCLEOTIDE SEQUENCE [LARGE SCALE GENOMIC DNA]</scope>
    <source>
        <strain evidence="2 3">SAG 245.80</strain>
    </source>
</reference>
<protein>
    <submittedName>
        <fullName evidence="2">Uncharacterized protein</fullName>
    </submittedName>
</protein>
<comment type="caution">
    <text evidence="2">The sequence shown here is derived from an EMBL/GenBank/DDBJ whole genome shotgun (WGS) entry which is preliminary data.</text>
</comment>
<feature type="region of interest" description="Disordered" evidence="1">
    <location>
        <begin position="128"/>
        <end position="151"/>
    </location>
</feature>
<dbReference type="Proteomes" id="UP001445335">
    <property type="component" value="Unassembled WGS sequence"/>
</dbReference>
<gene>
    <name evidence="2" type="ORF">WJX81_000076</name>
</gene>
<sequence length="151" mass="16113">MGSLLPGWKDSGLPPKGFRDEDESGSPTFRSNSLRRSSLTRTSTPGLARTSPQPLSPRTPSKSLSAKGTASCCADHWTPGLASVTDDAAAKKAPEEPQPATRWWTKVDSGFFNDKMIEEVPADWKQGSYTPQADVARELAGANPAQGVSQP</sequence>
<keyword evidence="3" id="KW-1185">Reference proteome</keyword>
<proteinExistence type="predicted"/>
<dbReference type="EMBL" id="JALJOU010000048">
    <property type="protein sequence ID" value="KAK9830942.1"/>
    <property type="molecule type" value="Genomic_DNA"/>
</dbReference>
<organism evidence="2 3">
    <name type="scientific">Elliptochloris bilobata</name>
    <dbReference type="NCBI Taxonomy" id="381761"/>
    <lineage>
        <taxon>Eukaryota</taxon>
        <taxon>Viridiplantae</taxon>
        <taxon>Chlorophyta</taxon>
        <taxon>core chlorophytes</taxon>
        <taxon>Trebouxiophyceae</taxon>
        <taxon>Trebouxiophyceae incertae sedis</taxon>
        <taxon>Elliptochloris clade</taxon>
        <taxon>Elliptochloris</taxon>
    </lineage>
</organism>
<evidence type="ECO:0000313" key="3">
    <source>
        <dbReference type="Proteomes" id="UP001445335"/>
    </source>
</evidence>
<accession>A0AAW1RCL8</accession>
<feature type="compositionally biased region" description="Low complexity" evidence="1">
    <location>
        <begin position="28"/>
        <end position="44"/>
    </location>
</feature>